<dbReference type="GO" id="GO:0030288">
    <property type="term" value="C:outer membrane-bounded periplasmic space"/>
    <property type="evidence" value="ECO:0007669"/>
    <property type="project" value="UniProtKB-ARBA"/>
</dbReference>
<dbReference type="InterPro" id="IPR030678">
    <property type="entry name" value="Peptide/Ni-bd"/>
</dbReference>
<dbReference type="InterPro" id="IPR039424">
    <property type="entry name" value="SBP_5"/>
</dbReference>
<sequence>MRSLLALALLLLAAPAQAQTLVMGAGAPVTSIDPHFHNIGPNNAVASVMYDSLLMLDAQSRVGPGLAESWRPVEGGWEFRLRPGVRFHDGTPLVAEDIAFTLARLATVPNSPGLFTAYTRAIRAVEVLDPQTVVLRTEGPAPLLPADIAQVQILSRALHQGATTEGFNSGQLAIGTGPYKLVSWRAGERLGFVRNDAYWGTKPHWQSVDYRLILNDASRVAALLAGDVAFIDQVPTGDLSRLRRDSRLTLTEAASLRLVYLAFDHLRTDGSPFVTDNDGKPLARNPFKDQRVRRALSLAIDRRAIVERVMEGVAVPVAQFMPPGAFGYNPDITVPAVDTEAARKLLAEAGYPQGFRVTLHGPNDRYLNDARIVQAVAQMWTRAGVRTAVETAPYGPFIARASRQEYSAFLVSWGSSTGEPLVGLRATMGTWDTAKGQGAVNRSRYSNPSFDAVLATAANTLDDVARDRLLQQATRIVIDDQAIIPTHVQVNVWAMKRGLTHTPRVDERTRPQDIGAGE</sequence>
<reference evidence="7" key="1">
    <citation type="submission" date="2020-08" db="EMBL/GenBank/DDBJ databases">
        <authorList>
            <person name="Hu Y."/>
            <person name="Nguyen S.V."/>
            <person name="Li F."/>
            <person name="Fanning S."/>
        </authorList>
    </citation>
    <scope>NUCLEOTIDE SEQUENCE</scope>
    <source>
        <strain evidence="7">SYSU D8009</strain>
    </source>
</reference>
<dbReference type="Gene3D" id="3.90.76.10">
    <property type="entry name" value="Dipeptide-binding Protein, Domain 1"/>
    <property type="match status" value="1"/>
</dbReference>
<evidence type="ECO:0000256" key="1">
    <source>
        <dbReference type="ARBA" id="ARBA00004418"/>
    </source>
</evidence>
<dbReference type="Proteomes" id="UP000600101">
    <property type="component" value="Unassembled WGS sequence"/>
</dbReference>
<dbReference type="CDD" id="cd08498">
    <property type="entry name" value="PBP2_NikA_DppA_OppA_like_2"/>
    <property type="match status" value="1"/>
</dbReference>
<gene>
    <name evidence="7" type="ORF">H7965_20870</name>
</gene>
<feature type="signal peptide" evidence="5">
    <location>
        <begin position="1"/>
        <end position="18"/>
    </location>
</feature>
<dbReference type="Gene3D" id="3.40.190.10">
    <property type="entry name" value="Periplasmic binding protein-like II"/>
    <property type="match status" value="1"/>
</dbReference>
<feature type="domain" description="Solute-binding protein family 5" evidence="6">
    <location>
        <begin position="62"/>
        <end position="428"/>
    </location>
</feature>
<dbReference type="AlphaFoldDB" id="A0A9X0R1F7"/>
<dbReference type="Gene3D" id="3.10.105.10">
    <property type="entry name" value="Dipeptide-binding Protein, Domain 3"/>
    <property type="match status" value="1"/>
</dbReference>
<proteinExistence type="inferred from homology"/>
<comment type="subcellular location">
    <subcellularLocation>
        <location evidence="1">Periplasm</location>
    </subcellularLocation>
</comment>
<dbReference type="Pfam" id="PF00496">
    <property type="entry name" value="SBP_bac_5"/>
    <property type="match status" value="1"/>
</dbReference>
<keyword evidence="8" id="KW-1185">Reference proteome</keyword>
<evidence type="ECO:0000256" key="4">
    <source>
        <dbReference type="ARBA" id="ARBA00022729"/>
    </source>
</evidence>
<dbReference type="GO" id="GO:1904680">
    <property type="term" value="F:peptide transmembrane transporter activity"/>
    <property type="evidence" value="ECO:0007669"/>
    <property type="project" value="TreeGrafter"/>
</dbReference>
<evidence type="ECO:0000313" key="7">
    <source>
        <dbReference type="EMBL" id="MBC4017761.1"/>
    </source>
</evidence>
<evidence type="ECO:0000256" key="2">
    <source>
        <dbReference type="ARBA" id="ARBA00005695"/>
    </source>
</evidence>
<evidence type="ECO:0000256" key="3">
    <source>
        <dbReference type="ARBA" id="ARBA00022448"/>
    </source>
</evidence>
<keyword evidence="4 5" id="KW-0732">Signal</keyword>
<dbReference type="PANTHER" id="PTHR30290">
    <property type="entry name" value="PERIPLASMIC BINDING COMPONENT OF ABC TRANSPORTER"/>
    <property type="match status" value="1"/>
</dbReference>
<dbReference type="EMBL" id="JACOMF010000034">
    <property type="protein sequence ID" value="MBC4017761.1"/>
    <property type="molecule type" value="Genomic_DNA"/>
</dbReference>
<dbReference type="GO" id="GO:0043190">
    <property type="term" value="C:ATP-binding cassette (ABC) transporter complex"/>
    <property type="evidence" value="ECO:0007669"/>
    <property type="project" value="InterPro"/>
</dbReference>
<comment type="caution">
    <text evidence="7">The sequence shown here is derived from an EMBL/GenBank/DDBJ whole genome shotgun (WGS) entry which is preliminary data.</text>
</comment>
<dbReference type="PIRSF" id="PIRSF002741">
    <property type="entry name" value="MppA"/>
    <property type="match status" value="1"/>
</dbReference>
<dbReference type="RefSeq" id="WP_186772516.1">
    <property type="nucleotide sequence ID" value="NZ_JACOMF010000034.1"/>
</dbReference>
<name>A0A9X0R1F7_9PROT</name>
<feature type="chain" id="PRO_5040928986" evidence="5">
    <location>
        <begin position="19"/>
        <end position="518"/>
    </location>
</feature>
<evidence type="ECO:0000259" key="6">
    <source>
        <dbReference type="Pfam" id="PF00496"/>
    </source>
</evidence>
<comment type="similarity">
    <text evidence="2">Belongs to the bacterial solute-binding protein 5 family.</text>
</comment>
<dbReference type="SUPFAM" id="SSF53850">
    <property type="entry name" value="Periplasmic binding protein-like II"/>
    <property type="match status" value="1"/>
</dbReference>
<keyword evidence="3" id="KW-0813">Transport</keyword>
<dbReference type="InterPro" id="IPR000914">
    <property type="entry name" value="SBP_5_dom"/>
</dbReference>
<evidence type="ECO:0000313" key="8">
    <source>
        <dbReference type="Proteomes" id="UP000600101"/>
    </source>
</evidence>
<protein>
    <submittedName>
        <fullName evidence="7">ABC transporter substrate-binding protein</fullName>
    </submittedName>
</protein>
<organism evidence="7 8">
    <name type="scientific">Siccirubricoccus deserti</name>
    <dbReference type="NCBI Taxonomy" id="2013562"/>
    <lineage>
        <taxon>Bacteria</taxon>
        <taxon>Pseudomonadati</taxon>
        <taxon>Pseudomonadota</taxon>
        <taxon>Alphaproteobacteria</taxon>
        <taxon>Acetobacterales</taxon>
        <taxon>Roseomonadaceae</taxon>
        <taxon>Siccirubricoccus</taxon>
    </lineage>
</organism>
<accession>A0A9X0R1F7</accession>
<dbReference type="GO" id="GO:0015833">
    <property type="term" value="P:peptide transport"/>
    <property type="evidence" value="ECO:0007669"/>
    <property type="project" value="TreeGrafter"/>
</dbReference>
<evidence type="ECO:0000256" key="5">
    <source>
        <dbReference type="SAM" id="SignalP"/>
    </source>
</evidence>
<dbReference type="PANTHER" id="PTHR30290:SF9">
    <property type="entry name" value="OLIGOPEPTIDE-BINDING PROTEIN APPA"/>
    <property type="match status" value="1"/>
</dbReference>